<dbReference type="Proteomes" id="UP000440578">
    <property type="component" value="Unassembled WGS sequence"/>
</dbReference>
<dbReference type="SUPFAM" id="SSF55347">
    <property type="entry name" value="Glyceraldehyde-3-phosphate dehydrogenase-like, C-terminal domain"/>
    <property type="match status" value="2"/>
</dbReference>
<keyword evidence="2" id="KW-0560">Oxidoreductase</keyword>
<comment type="caution">
    <text evidence="5">The sequence shown here is derived from an EMBL/GenBank/DDBJ whole genome shotgun (WGS) entry which is preliminary data.</text>
</comment>
<dbReference type="OrthoDB" id="64915at2759"/>
<dbReference type="InterPro" id="IPR036291">
    <property type="entry name" value="NAD(P)-bd_dom_sf"/>
</dbReference>
<dbReference type="Pfam" id="PF01408">
    <property type="entry name" value="GFO_IDH_MocA"/>
    <property type="match status" value="1"/>
</dbReference>
<evidence type="ECO:0000259" key="3">
    <source>
        <dbReference type="Pfam" id="PF01408"/>
    </source>
</evidence>
<evidence type="ECO:0000256" key="2">
    <source>
        <dbReference type="ARBA" id="ARBA00023002"/>
    </source>
</evidence>
<dbReference type="PANTHER" id="PTHR42840:SF3">
    <property type="entry name" value="BINDING ROSSMANN FOLD OXIDOREDUCTASE, PUTATIVE (AFU_ORTHOLOGUE AFUA_2G10240)-RELATED"/>
    <property type="match status" value="1"/>
</dbReference>
<accession>A0A6A4XEL6</accession>
<dbReference type="GO" id="GO:0000166">
    <property type="term" value="F:nucleotide binding"/>
    <property type="evidence" value="ECO:0007669"/>
    <property type="project" value="InterPro"/>
</dbReference>
<organism evidence="5 6">
    <name type="scientific">Amphibalanus amphitrite</name>
    <name type="common">Striped barnacle</name>
    <name type="synonym">Balanus amphitrite</name>
    <dbReference type="NCBI Taxonomy" id="1232801"/>
    <lineage>
        <taxon>Eukaryota</taxon>
        <taxon>Metazoa</taxon>
        <taxon>Ecdysozoa</taxon>
        <taxon>Arthropoda</taxon>
        <taxon>Crustacea</taxon>
        <taxon>Multicrustacea</taxon>
        <taxon>Cirripedia</taxon>
        <taxon>Thoracica</taxon>
        <taxon>Thoracicalcarea</taxon>
        <taxon>Balanomorpha</taxon>
        <taxon>Balanoidea</taxon>
        <taxon>Balanidae</taxon>
        <taxon>Amphibalaninae</taxon>
        <taxon>Amphibalanus</taxon>
    </lineage>
</organism>
<dbReference type="InterPro" id="IPR000683">
    <property type="entry name" value="Gfo/Idh/MocA-like_OxRdtase_N"/>
</dbReference>
<gene>
    <name evidence="5" type="primary">yrbE</name>
    <name evidence="5" type="ORF">FJT64_016501</name>
</gene>
<feature type="domain" description="Gfo/Idh/MocA-like oxidoreductase N-terminal" evidence="3">
    <location>
        <begin position="69"/>
        <end position="189"/>
    </location>
</feature>
<comment type="similarity">
    <text evidence="1">Belongs to the Gfo/Idh/MocA family.</text>
</comment>
<dbReference type="AlphaFoldDB" id="A0A6A4XEL6"/>
<dbReference type="InterPro" id="IPR055170">
    <property type="entry name" value="GFO_IDH_MocA-like_dom"/>
</dbReference>
<reference evidence="5 6" key="1">
    <citation type="submission" date="2019-07" db="EMBL/GenBank/DDBJ databases">
        <title>Draft genome assembly of a fouling barnacle, Amphibalanus amphitrite (Darwin, 1854): The first reference genome for Thecostraca.</title>
        <authorList>
            <person name="Kim W."/>
        </authorList>
    </citation>
    <scope>NUCLEOTIDE SEQUENCE [LARGE SCALE GENOMIC DNA]</scope>
    <source>
        <strain evidence="5">SNU_AA5</strain>
        <tissue evidence="5">Soma without cirri and trophi</tissue>
    </source>
</reference>
<dbReference type="GO" id="GO:0005737">
    <property type="term" value="C:cytoplasm"/>
    <property type="evidence" value="ECO:0007669"/>
    <property type="project" value="TreeGrafter"/>
</dbReference>
<keyword evidence="6" id="KW-1185">Reference proteome</keyword>
<dbReference type="EMBL" id="VIIS01000132">
    <property type="protein sequence ID" value="KAF0312832.1"/>
    <property type="molecule type" value="Genomic_DNA"/>
</dbReference>
<dbReference type="GO" id="GO:0006740">
    <property type="term" value="P:NADPH regeneration"/>
    <property type="evidence" value="ECO:0007669"/>
    <property type="project" value="TreeGrafter"/>
</dbReference>
<evidence type="ECO:0000259" key="4">
    <source>
        <dbReference type="Pfam" id="PF22725"/>
    </source>
</evidence>
<dbReference type="SUPFAM" id="SSF51735">
    <property type="entry name" value="NAD(P)-binding Rossmann-fold domains"/>
    <property type="match status" value="1"/>
</dbReference>
<protein>
    <submittedName>
        <fullName evidence="5">Putative oxidoreductase YrbE</fullName>
    </submittedName>
</protein>
<dbReference type="Gene3D" id="3.40.50.720">
    <property type="entry name" value="NAD(P)-binding Rossmann-like Domain"/>
    <property type="match status" value="1"/>
</dbReference>
<proteinExistence type="inferred from homology"/>
<dbReference type="Pfam" id="PF22725">
    <property type="entry name" value="GFO_IDH_MocA_C3"/>
    <property type="match status" value="2"/>
</dbReference>
<evidence type="ECO:0000313" key="5">
    <source>
        <dbReference type="EMBL" id="KAF0312832.1"/>
    </source>
</evidence>
<dbReference type="GO" id="GO:0016491">
    <property type="term" value="F:oxidoreductase activity"/>
    <property type="evidence" value="ECO:0007669"/>
    <property type="project" value="UniProtKB-KW"/>
</dbReference>
<evidence type="ECO:0000313" key="6">
    <source>
        <dbReference type="Proteomes" id="UP000440578"/>
    </source>
</evidence>
<evidence type="ECO:0000256" key="1">
    <source>
        <dbReference type="ARBA" id="ARBA00010928"/>
    </source>
</evidence>
<feature type="domain" description="GFO/IDH/MocA-like oxidoreductase" evidence="4">
    <location>
        <begin position="316"/>
        <end position="400"/>
    </location>
</feature>
<dbReference type="PANTHER" id="PTHR42840">
    <property type="entry name" value="NAD(P)-BINDING ROSSMANN-FOLD SUPERFAMILY PROTEIN-RELATED"/>
    <property type="match status" value="1"/>
</dbReference>
<dbReference type="Gene3D" id="3.30.360.10">
    <property type="entry name" value="Dihydrodipicolinate Reductase, domain 2"/>
    <property type="match status" value="2"/>
</dbReference>
<name>A0A6A4XEL6_AMPAM</name>
<sequence>MERAVELEHRSFSRPSPYLDGARTQHVSDFKYTRYQNQINGSVPTGAAGATDSVKVERRTKIVDKKTIGIALYGLGRAGVIHLGNLMINPRVSLVYTLESDQARYDAMKERWGDRMPPNVLPADSGTVLADPRVDAVMVATPTHTHFDIIQQALLADKLVFSEKPIGENEQQARRCYQLAEQRGLSVFCAFNRRFDPALQTVRSGVRRGDVGVVHTIKTVARDSPLPSIDFLRQSGGIFHDCAVHDIDLICWILGQFPLRVLASASAHVPEIAALGDHDTAAIVMEFEGGTIGSIDLSRNAVYGYDQRTEVGGTSAPGCGIFHDCAVHDIDLICWILGQFPLRVLASASAHVPEIAALGDHDTAAIVMEFEGGTIGSIDLSRNAVYGYDQRTEVFGPGGLLTAGNERPVNVHHLTSGGETAVPFYFSFPSRYSESYANELDSFLDYVQGKIPLPIRPEDSLRVSQIASACEESLRTRAFVELDYESAHSQ</sequence>
<feature type="domain" description="GFO/IDH/MocA-like oxidoreductase" evidence="4">
    <location>
        <begin position="200"/>
        <end position="315"/>
    </location>
</feature>